<sequence length="95" mass="10675">MELPKTSYFYDIGELEYPNRFNCGKWLNDKNFAPLVDELSTALKIINKELSITAGPIPITELNTDSATQINIIQNLTTPTDKTGPSSHLTRYQLS</sequence>
<evidence type="ECO:0000313" key="2">
    <source>
        <dbReference type="Proteomes" id="UP000789901"/>
    </source>
</evidence>
<proteinExistence type="predicted"/>
<keyword evidence="2" id="KW-1185">Reference proteome</keyword>
<organism evidence="1 2">
    <name type="scientific">Gigaspora margarita</name>
    <dbReference type="NCBI Taxonomy" id="4874"/>
    <lineage>
        <taxon>Eukaryota</taxon>
        <taxon>Fungi</taxon>
        <taxon>Fungi incertae sedis</taxon>
        <taxon>Mucoromycota</taxon>
        <taxon>Glomeromycotina</taxon>
        <taxon>Glomeromycetes</taxon>
        <taxon>Diversisporales</taxon>
        <taxon>Gigasporaceae</taxon>
        <taxon>Gigaspora</taxon>
    </lineage>
</organism>
<reference evidence="1 2" key="1">
    <citation type="submission" date="2021-06" db="EMBL/GenBank/DDBJ databases">
        <authorList>
            <person name="Kallberg Y."/>
            <person name="Tangrot J."/>
            <person name="Rosling A."/>
        </authorList>
    </citation>
    <scope>NUCLEOTIDE SEQUENCE [LARGE SCALE GENOMIC DNA]</scope>
    <source>
        <strain evidence="1 2">120-4 pot B 10/14</strain>
    </source>
</reference>
<accession>A0ABN7VUH8</accession>
<comment type="caution">
    <text evidence="1">The sequence shown here is derived from an EMBL/GenBank/DDBJ whole genome shotgun (WGS) entry which is preliminary data.</text>
</comment>
<protein>
    <submittedName>
        <fullName evidence="1">9547_t:CDS:1</fullName>
    </submittedName>
</protein>
<name>A0ABN7VUH8_GIGMA</name>
<gene>
    <name evidence="1" type="ORF">GMARGA_LOCUS22384</name>
</gene>
<evidence type="ECO:0000313" key="1">
    <source>
        <dbReference type="EMBL" id="CAG8797422.1"/>
    </source>
</evidence>
<dbReference type="Proteomes" id="UP000789901">
    <property type="component" value="Unassembled WGS sequence"/>
</dbReference>
<dbReference type="EMBL" id="CAJVQB010021566">
    <property type="protein sequence ID" value="CAG8797422.1"/>
    <property type="molecule type" value="Genomic_DNA"/>
</dbReference>